<evidence type="ECO:0000313" key="3">
    <source>
        <dbReference type="Ensembl" id="ENSVURP00010004294.1"/>
    </source>
</evidence>
<feature type="compositionally biased region" description="Basic and acidic residues" evidence="2">
    <location>
        <begin position="89"/>
        <end position="98"/>
    </location>
</feature>
<feature type="region of interest" description="Disordered" evidence="2">
    <location>
        <begin position="67"/>
        <end position="112"/>
    </location>
</feature>
<evidence type="ECO:0000313" key="4">
    <source>
        <dbReference type="Proteomes" id="UP000314987"/>
    </source>
</evidence>
<dbReference type="AlphaFoldDB" id="A0A4X2JXC6"/>
<evidence type="ECO:0000256" key="2">
    <source>
        <dbReference type="SAM" id="MobiDB-lite"/>
    </source>
</evidence>
<dbReference type="InterPro" id="IPR036375">
    <property type="entry name" value="Hemopexin-like_dom_sf"/>
</dbReference>
<dbReference type="Ensembl" id="ENSVURT00010004882.1">
    <property type="protein sequence ID" value="ENSVURP00010004294.1"/>
    <property type="gene ID" value="ENSVURG00010003436.1"/>
</dbReference>
<dbReference type="PROSITE" id="PS51642">
    <property type="entry name" value="HEMOPEXIN_2"/>
    <property type="match status" value="1"/>
</dbReference>
<organism evidence="3 4">
    <name type="scientific">Vombatus ursinus</name>
    <name type="common">Common wombat</name>
    <dbReference type="NCBI Taxonomy" id="29139"/>
    <lineage>
        <taxon>Eukaryota</taxon>
        <taxon>Metazoa</taxon>
        <taxon>Chordata</taxon>
        <taxon>Craniata</taxon>
        <taxon>Vertebrata</taxon>
        <taxon>Euteleostomi</taxon>
        <taxon>Mammalia</taxon>
        <taxon>Metatheria</taxon>
        <taxon>Diprotodontia</taxon>
        <taxon>Vombatidae</taxon>
        <taxon>Vombatus</taxon>
    </lineage>
</organism>
<gene>
    <name evidence="3" type="primary">MMP17</name>
</gene>
<dbReference type="GeneTree" id="ENSGT00940000158699"/>
<evidence type="ECO:0000256" key="1">
    <source>
        <dbReference type="PROSITE-ProRule" id="PRU01011"/>
    </source>
</evidence>
<dbReference type="SMART" id="SM00120">
    <property type="entry name" value="HX"/>
    <property type="match status" value="1"/>
</dbReference>
<dbReference type="InterPro" id="IPR018487">
    <property type="entry name" value="Hemopexin-like_repeat"/>
</dbReference>
<dbReference type="STRING" id="29139.ENSVURP00010004294"/>
<proteinExistence type="predicted"/>
<dbReference type="Gene3D" id="2.110.10.10">
    <property type="entry name" value="Hemopexin-like domain"/>
    <property type="match status" value="1"/>
</dbReference>
<dbReference type="Pfam" id="PF00045">
    <property type="entry name" value="Hemopexin"/>
    <property type="match status" value="1"/>
</dbReference>
<reference evidence="3" key="2">
    <citation type="submission" date="2025-08" db="UniProtKB">
        <authorList>
            <consortium name="Ensembl"/>
        </authorList>
    </citation>
    <scope>IDENTIFICATION</scope>
</reference>
<dbReference type="OMA" id="WTAAPMA"/>
<reference evidence="3" key="3">
    <citation type="submission" date="2025-09" db="UniProtKB">
        <authorList>
            <consortium name="Ensembl"/>
        </authorList>
    </citation>
    <scope>IDENTIFICATION</scope>
</reference>
<evidence type="ECO:0008006" key="5">
    <source>
        <dbReference type="Google" id="ProtNLM"/>
    </source>
</evidence>
<reference evidence="4" key="1">
    <citation type="submission" date="2018-12" db="EMBL/GenBank/DDBJ databases">
        <authorList>
            <person name="Yazar S."/>
        </authorList>
    </citation>
    <scope>NUCLEOTIDE SEQUENCE [LARGE SCALE GENOMIC DNA]</scope>
</reference>
<sequence>MDPGYPAESPLWRGIPSILDDAMRWSDGASYFFRGKDYWKVLDSELEAAPGYPQSTAKDWLVCSDMQADGPENEVRAEGARTGARSRPGQHDESRSDGGYEVCSCTSNASSGTSPLLVAQLAVASLWTAAPMATVL</sequence>
<dbReference type="SUPFAM" id="SSF50923">
    <property type="entry name" value="Hemopexin-like domain"/>
    <property type="match status" value="1"/>
</dbReference>
<feature type="repeat" description="Hemopexin" evidence="1">
    <location>
        <begin position="16"/>
        <end position="63"/>
    </location>
</feature>
<keyword evidence="4" id="KW-1185">Reference proteome</keyword>
<dbReference type="FunFam" id="2.110.10.10:FF:000050">
    <property type="entry name" value="Uncharacterized protein"/>
    <property type="match status" value="1"/>
</dbReference>
<name>A0A4X2JXC6_VOMUR</name>
<protein>
    <recommendedName>
        <fullName evidence="5">Matrix metallopeptidase 17</fullName>
    </recommendedName>
</protein>
<accession>A0A4X2JXC6</accession>
<dbReference type="Proteomes" id="UP000314987">
    <property type="component" value="Unassembled WGS sequence"/>
</dbReference>